<dbReference type="InterPro" id="IPR000639">
    <property type="entry name" value="Epox_hydrolase-like"/>
</dbReference>
<evidence type="ECO:0000256" key="6">
    <source>
        <dbReference type="PIRNR" id="PIRNR001112"/>
    </source>
</evidence>
<organism evidence="10 11">
    <name type="scientific">Aphidius gifuensis</name>
    <name type="common">Parasitoid wasp</name>
    <dbReference type="NCBI Taxonomy" id="684658"/>
    <lineage>
        <taxon>Eukaryota</taxon>
        <taxon>Metazoa</taxon>
        <taxon>Ecdysozoa</taxon>
        <taxon>Arthropoda</taxon>
        <taxon>Hexapoda</taxon>
        <taxon>Insecta</taxon>
        <taxon>Pterygota</taxon>
        <taxon>Neoptera</taxon>
        <taxon>Endopterygota</taxon>
        <taxon>Hymenoptera</taxon>
        <taxon>Apocrita</taxon>
        <taxon>Ichneumonoidea</taxon>
        <taxon>Braconidae</taxon>
        <taxon>Aphidiinae</taxon>
        <taxon>Aphidius</taxon>
    </lineage>
</organism>
<evidence type="ECO:0000256" key="7">
    <source>
        <dbReference type="PIRSR" id="PIRSR001112-1"/>
    </source>
</evidence>
<feature type="signal peptide" evidence="8">
    <location>
        <begin position="1"/>
        <end position="21"/>
    </location>
</feature>
<keyword evidence="8" id="KW-0732">Signal</keyword>
<dbReference type="GO" id="GO:0097176">
    <property type="term" value="P:epoxide metabolic process"/>
    <property type="evidence" value="ECO:0007669"/>
    <property type="project" value="TreeGrafter"/>
</dbReference>
<feature type="active site" description="Proton acceptor" evidence="7">
    <location>
        <position position="431"/>
    </location>
</feature>
<protein>
    <recommendedName>
        <fullName evidence="6">Epoxide hydrolase</fullName>
        <ecNumber evidence="6">3.3.2.9</ecNumber>
    </recommendedName>
</protein>
<dbReference type="SUPFAM" id="SSF53474">
    <property type="entry name" value="alpha/beta-Hydrolases"/>
    <property type="match status" value="1"/>
</dbReference>
<dbReference type="Pfam" id="PF06441">
    <property type="entry name" value="EHN"/>
    <property type="match status" value="1"/>
</dbReference>
<keyword evidence="11" id="KW-1185">Reference proteome</keyword>
<sequence length="458" mass="52563">MYKSTIFVVIIAIGLTCYVKIFDETDNSIPTLPDTYWGPADKKSNNDISIKPFKINISNDVISDLNERLDKTRKYIAPLENTAWTYGVSSEYFKNIISYWRNKYDWNKRQALLNKYSQFITTIQGLDIHFYHIKPTTTVYNGKKLKVIPLLLAHGWPGSVVEFQKIIPMLTTPKENVDFIFELIIPSLPGYGFSQGAVRPGLAHAEIAVIFKNLMTRLGFNKFYAQGGDWGSIIVRDMAALYPENVVGAHMNMCMANGLKATFWQFIGLLVPSLVVPKEHAHRVYPLKNHFLRIMEESGYMHLQATKPDTIGLALNESPVSMAVYILEKFSTWTNPEYRFKEDGGLLEKYTMDELLDNVMIYWITNSMTTSMRLYAETFNTNNWGKYDKYPITVPTACAAFIHEVSYSPESVVKFQHTNLIQFNHFDDGGHFAAFEVPHLLSDDIWKFIQKVENNVDK</sequence>
<accession>A0A834XKI3</accession>
<name>A0A834XKI3_APHGI</name>
<evidence type="ECO:0000256" key="5">
    <source>
        <dbReference type="ARBA" id="ARBA00022801"/>
    </source>
</evidence>
<dbReference type="InterPro" id="IPR029058">
    <property type="entry name" value="AB_hydrolase_fold"/>
</dbReference>
<evidence type="ECO:0000256" key="3">
    <source>
        <dbReference type="ARBA" id="ARBA00010088"/>
    </source>
</evidence>
<dbReference type="PRINTS" id="PR00412">
    <property type="entry name" value="EPOXHYDRLASE"/>
</dbReference>
<dbReference type="Gene3D" id="3.40.50.1820">
    <property type="entry name" value="alpha/beta hydrolase"/>
    <property type="match status" value="1"/>
</dbReference>
<dbReference type="PANTHER" id="PTHR21661">
    <property type="entry name" value="EPOXIDE HYDROLASE 1-RELATED"/>
    <property type="match status" value="1"/>
</dbReference>
<dbReference type="GO" id="GO:0005789">
    <property type="term" value="C:endoplasmic reticulum membrane"/>
    <property type="evidence" value="ECO:0007669"/>
    <property type="project" value="UniProtKB-SubCell"/>
</dbReference>
<evidence type="ECO:0000256" key="4">
    <source>
        <dbReference type="ARBA" id="ARBA00022797"/>
    </source>
</evidence>
<evidence type="ECO:0000256" key="8">
    <source>
        <dbReference type="SAM" id="SignalP"/>
    </source>
</evidence>
<dbReference type="Proteomes" id="UP000639338">
    <property type="component" value="Unassembled WGS sequence"/>
</dbReference>
<feature type="active site" description="Proton donor" evidence="7">
    <location>
        <position position="375"/>
    </location>
</feature>
<feature type="domain" description="Epoxide hydrolase N-terminal" evidence="9">
    <location>
        <begin position="50"/>
        <end position="163"/>
    </location>
</feature>
<dbReference type="OrthoDB" id="7130006at2759"/>
<dbReference type="AlphaFoldDB" id="A0A834XKI3"/>
<comment type="subcellular location">
    <subcellularLocation>
        <location evidence="6">Endoplasmic reticulum membrane</location>
    </subcellularLocation>
    <subcellularLocation>
        <location evidence="2">Microsome membrane</location>
        <topology evidence="2">Single-pass membrane protein</topology>
    </subcellularLocation>
</comment>
<keyword evidence="6" id="KW-0472">Membrane</keyword>
<dbReference type="EC" id="3.3.2.9" evidence="6"/>
<evidence type="ECO:0000256" key="2">
    <source>
        <dbReference type="ARBA" id="ARBA00004111"/>
    </source>
</evidence>
<gene>
    <name evidence="10" type="ORF">HCN44_001163</name>
</gene>
<feature type="active site" description="Nucleophile" evidence="7">
    <location>
        <position position="229"/>
    </location>
</feature>
<reference evidence="10 11" key="1">
    <citation type="submission" date="2020-08" db="EMBL/GenBank/DDBJ databases">
        <title>Aphidius gifuensis genome sequencing and assembly.</title>
        <authorList>
            <person name="Du Z."/>
        </authorList>
    </citation>
    <scope>NUCLEOTIDE SEQUENCE [LARGE SCALE GENOMIC DNA]</scope>
    <source>
        <strain evidence="10">YNYX2018</strain>
        <tissue evidence="10">Adults</tissue>
    </source>
</reference>
<dbReference type="GO" id="GO:0033961">
    <property type="term" value="F:cis-stilbene-oxide hydrolase activity"/>
    <property type="evidence" value="ECO:0007669"/>
    <property type="project" value="UniProtKB-UniRule"/>
</dbReference>
<dbReference type="InterPro" id="IPR016292">
    <property type="entry name" value="Epoxide_hydrolase"/>
</dbReference>
<evidence type="ECO:0000313" key="10">
    <source>
        <dbReference type="EMBL" id="KAF7988590.1"/>
    </source>
</evidence>
<comment type="function">
    <text evidence="6">Catalyzes juvenile hormone hydrolysis.</text>
</comment>
<keyword evidence="6" id="KW-0256">Endoplasmic reticulum</keyword>
<feature type="chain" id="PRO_5032296161" description="Epoxide hydrolase" evidence="8">
    <location>
        <begin position="22"/>
        <end position="458"/>
    </location>
</feature>
<dbReference type="InterPro" id="IPR010497">
    <property type="entry name" value="Epoxide_hydro_N"/>
</dbReference>
<evidence type="ECO:0000313" key="11">
    <source>
        <dbReference type="Proteomes" id="UP000639338"/>
    </source>
</evidence>
<proteinExistence type="inferred from homology"/>
<comment type="similarity">
    <text evidence="3 6">Belongs to the peptidase S33 family.</text>
</comment>
<comment type="caution">
    <text evidence="10">The sequence shown here is derived from an EMBL/GenBank/DDBJ whole genome shotgun (WGS) entry which is preliminary data.</text>
</comment>
<dbReference type="EMBL" id="JACMRX010000005">
    <property type="protein sequence ID" value="KAF7988590.1"/>
    <property type="molecule type" value="Genomic_DNA"/>
</dbReference>
<keyword evidence="4 6" id="KW-0058">Aromatic hydrocarbons catabolism</keyword>
<dbReference type="PANTHER" id="PTHR21661:SF35">
    <property type="entry name" value="EPOXIDE HYDROLASE"/>
    <property type="match status" value="1"/>
</dbReference>
<comment type="catalytic activity">
    <reaction evidence="6">
        <text>cis-stilbene oxide + H2O = (1R,2R)-hydrobenzoin</text>
        <dbReference type="Rhea" id="RHEA:23900"/>
        <dbReference type="ChEBI" id="CHEBI:15377"/>
        <dbReference type="ChEBI" id="CHEBI:50004"/>
        <dbReference type="ChEBI" id="CHEBI:50014"/>
        <dbReference type="EC" id="3.3.2.9"/>
    </reaction>
</comment>
<evidence type="ECO:0000256" key="1">
    <source>
        <dbReference type="ARBA" id="ARBA00000221"/>
    </source>
</evidence>
<keyword evidence="5 6" id="KW-0378">Hydrolase</keyword>
<dbReference type="PIRSF" id="PIRSF001112">
    <property type="entry name" value="Epoxide_hydrolase"/>
    <property type="match status" value="1"/>
</dbReference>
<evidence type="ECO:0000259" key="9">
    <source>
        <dbReference type="Pfam" id="PF06441"/>
    </source>
</evidence>
<comment type="catalytic activity">
    <reaction evidence="1 6">
        <text>1-(4-methoxyphenyl)-N-methyl-N-[(3-methyloxetan-3-yl)methyl]methanamine + H2O = 2-{[(4-methoxybenzyl)(methyl)amino]methyl}-2-methylpropane-1,3-diol</text>
        <dbReference type="Rhea" id="RHEA:55764"/>
        <dbReference type="ChEBI" id="CHEBI:15377"/>
        <dbReference type="ChEBI" id="CHEBI:139161"/>
        <dbReference type="ChEBI" id="CHEBI:139164"/>
        <dbReference type="EC" id="3.3.2.9"/>
    </reaction>
</comment>